<evidence type="ECO:0000256" key="4">
    <source>
        <dbReference type="ARBA" id="ARBA00022989"/>
    </source>
</evidence>
<organism evidence="8 9">
    <name type="scientific">Planococcus antarcticus DSM 14505</name>
    <dbReference type="NCBI Taxonomy" id="1185653"/>
    <lineage>
        <taxon>Bacteria</taxon>
        <taxon>Bacillati</taxon>
        <taxon>Bacillota</taxon>
        <taxon>Bacilli</taxon>
        <taxon>Bacillales</taxon>
        <taxon>Caryophanaceae</taxon>
        <taxon>Planococcus</taxon>
    </lineage>
</organism>
<dbReference type="PIRSF" id="PIRSF035875">
    <property type="entry name" value="RNase_BN"/>
    <property type="match status" value="1"/>
</dbReference>
<evidence type="ECO:0000313" key="9">
    <source>
        <dbReference type="Proteomes" id="UP000004725"/>
    </source>
</evidence>
<dbReference type="Proteomes" id="UP000004725">
    <property type="component" value="Unassembled WGS sequence"/>
</dbReference>
<reference evidence="8 9" key="1">
    <citation type="journal article" date="2012" name="J. Bacteriol.">
        <title>Genome Sequence of the Antarctic Psychrophile Bacterium Planococcus antarcticus DSM 14505.</title>
        <authorList>
            <person name="Margolles A."/>
            <person name="Gueimonde M."/>
            <person name="Sanchez B."/>
        </authorList>
    </citation>
    <scope>NUCLEOTIDE SEQUENCE [LARGE SCALE GENOMIC DNA]</scope>
    <source>
        <strain evidence="8 9">DSM 14505</strain>
    </source>
</reference>
<dbReference type="Pfam" id="PF03631">
    <property type="entry name" value="Virul_fac_BrkB"/>
    <property type="match status" value="1"/>
</dbReference>
<dbReference type="RefSeq" id="WP_006828973.1">
    <property type="nucleotide sequence ID" value="NZ_AJYB01000014.1"/>
</dbReference>
<keyword evidence="5 7" id="KW-0472">Membrane</keyword>
<name>A0AA87IME2_9BACL</name>
<feature type="transmembrane region" description="Helical" evidence="7">
    <location>
        <begin position="129"/>
        <end position="157"/>
    </location>
</feature>
<evidence type="ECO:0000256" key="5">
    <source>
        <dbReference type="ARBA" id="ARBA00023136"/>
    </source>
</evidence>
<feature type="region of interest" description="Disordered" evidence="6">
    <location>
        <begin position="274"/>
        <end position="301"/>
    </location>
</feature>
<evidence type="ECO:0000256" key="2">
    <source>
        <dbReference type="ARBA" id="ARBA00022475"/>
    </source>
</evidence>
<dbReference type="GO" id="GO:0005886">
    <property type="term" value="C:plasma membrane"/>
    <property type="evidence" value="ECO:0007669"/>
    <property type="project" value="UniProtKB-SubCell"/>
</dbReference>
<evidence type="ECO:0000313" key="8">
    <source>
        <dbReference type="EMBL" id="EIM07505.1"/>
    </source>
</evidence>
<dbReference type="PANTHER" id="PTHR30213:SF0">
    <property type="entry name" value="UPF0761 MEMBRANE PROTEIN YIHY"/>
    <property type="match status" value="1"/>
</dbReference>
<proteinExistence type="predicted"/>
<evidence type="ECO:0000256" key="7">
    <source>
        <dbReference type="SAM" id="Phobius"/>
    </source>
</evidence>
<dbReference type="PANTHER" id="PTHR30213">
    <property type="entry name" value="INNER MEMBRANE PROTEIN YHJD"/>
    <property type="match status" value="1"/>
</dbReference>
<feature type="transmembrane region" description="Helical" evidence="7">
    <location>
        <begin position="203"/>
        <end position="227"/>
    </location>
</feature>
<gene>
    <name evidence="8" type="ORF">A1A1_04827</name>
</gene>
<feature type="transmembrane region" description="Helical" evidence="7">
    <location>
        <begin position="239"/>
        <end position="266"/>
    </location>
</feature>
<keyword evidence="3 7" id="KW-0812">Transmembrane</keyword>
<comment type="subcellular location">
    <subcellularLocation>
        <location evidence="1">Cell membrane</location>
        <topology evidence="1">Multi-pass membrane protein</topology>
    </subcellularLocation>
</comment>
<dbReference type="NCBIfam" id="TIGR00765">
    <property type="entry name" value="yihY_not_rbn"/>
    <property type="match status" value="1"/>
</dbReference>
<sequence length="301" mass="32651">MSKAMGFAKELGGEFKKDNATTLAAAQAYYYLLAIVPLLILLLSILPYLQINPDRAVEFIGTILPGEMATTFQDTIVSVVTTPSGGLLTFGILGTLWSASNALTAFINATNQAYGIEETRSFIKLKATAIGLTLGMLVAVIIALVLPIFGGTIINIIKSSLNLPEQTEIIFQVLRWVISVAVMSIVLALMYKFAPDKQFPFKEVIIGAVIATVLWQVVSFGFSIYVANFSSYSATYGSLGGLIVLMLWFFLTGLILVIGAEINAILHRRRNAKKETSSDALAQSEANQKEAKNTESSMNKY</sequence>
<dbReference type="EMBL" id="AJYB01000014">
    <property type="protein sequence ID" value="EIM07505.1"/>
    <property type="molecule type" value="Genomic_DNA"/>
</dbReference>
<evidence type="ECO:0000256" key="6">
    <source>
        <dbReference type="SAM" id="MobiDB-lite"/>
    </source>
</evidence>
<protein>
    <submittedName>
        <fullName evidence="8">YihY family protein</fullName>
    </submittedName>
</protein>
<dbReference type="InterPro" id="IPR017039">
    <property type="entry name" value="Virul_fac_BrkB"/>
</dbReference>
<keyword evidence="4 7" id="KW-1133">Transmembrane helix</keyword>
<comment type="caution">
    <text evidence="8">The sequence shown here is derived from an EMBL/GenBank/DDBJ whole genome shotgun (WGS) entry which is preliminary data.</text>
</comment>
<dbReference type="AlphaFoldDB" id="A0AA87IME2"/>
<keyword evidence="2" id="KW-1003">Cell membrane</keyword>
<feature type="transmembrane region" description="Helical" evidence="7">
    <location>
        <begin position="28"/>
        <end position="49"/>
    </location>
</feature>
<accession>A0AA87IME2</accession>
<evidence type="ECO:0000256" key="1">
    <source>
        <dbReference type="ARBA" id="ARBA00004651"/>
    </source>
</evidence>
<feature type="transmembrane region" description="Helical" evidence="7">
    <location>
        <begin position="169"/>
        <end position="191"/>
    </location>
</feature>
<evidence type="ECO:0000256" key="3">
    <source>
        <dbReference type="ARBA" id="ARBA00022692"/>
    </source>
</evidence>